<comment type="caution">
    <text evidence="2">The sequence shown here is derived from an EMBL/GenBank/DDBJ whole genome shotgun (WGS) entry which is preliminary data.</text>
</comment>
<dbReference type="EMBL" id="ASGZ01000057">
    <property type="protein sequence ID" value="ESP87496.1"/>
    <property type="molecule type" value="Genomic_DNA"/>
</dbReference>
<proteinExistence type="predicted"/>
<keyword evidence="1" id="KW-0812">Transmembrane</keyword>
<gene>
    <name evidence="2" type="ORF">K933_13526</name>
</gene>
<evidence type="ECO:0000313" key="3">
    <source>
        <dbReference type="Proteomes" id="UP000017840"/>
    </source>
</evidence>
<name>V4GR16_9EURY</name>
<organism evidence="2 3">
    <name type="scientific">Candidatus Halobonum tyrrellensis G22</name>
    <dbReference type="NCBI Taxonomy" id="1324957"/>
    <lineage>
        <taxon>Archaea</taxon>
        <taxon>Methanobacteriati</taxon>
        <taxon>Methanobacteriota</taxon>
        <taxon>Stenosarchaea group</taxon>
        <taxon>Halobacteria</taxon>
        <taxon>Halobacteriales</taxon>
        <taxon>Haloferacaceae</taxon>
        <taxon>Candidatus Halobonum</taxon>
    </lineage>
</organism>
<feature type="transmembrane region" description="Helical" evidence="1">
    <location>
        <begin position="12"/>
        <end position="32"/>
    </location>
</feature>
<dbReference type="Pfam" id="PF24284">
    <property type="entry name" value="DUF7472"/>
    <property type="match status" value="1"/>
</dbReference>
<accession>V4GR16</accession>
<keyword evidence="1" id="KW-1133">Transmembrane helix</keyword>
<evidence type="ECO:0000256" key="1">
    <source>
        <dbReference type="SAM" id="Phobius"/>
    </source>
</evidence>
<keyword evidence="3" id="KW-1185">Reference proteome</keyword>
<sequence length="67" mass="7221">MDIDAEMRRKILVSLGAVVVYIALLVAVGITYTTDHLLSLPGAYLIVGIVALFVVMMAAAGLFIDRR</sequence>
<evidence type="ECO:0000313" key="2">
    <source>
        <dbReference type="EMBL" id="ESP87496.1"/>
    </source>
</evidence>
<feature type="transmembrane region" description="Helical" evidence="1">
    <location>
        <begin position="44"/>
        <end position="64"/>
    </location>
</feature>
<dbReference type="RefSeq" id="WP_023395279.1">
    <property type="nucleotide sequence ID" value="NZ_ASGZ01000057.1"/>
</dbReference>
<dbReference type="OrthoDB" id="263502at2157"/>
<dbReference type="Proteomes" id="UP000017840">
    <property type="component" value="Unassembled WGS sequence"/>
</dbReference>
<protein>
    <submittedName>
        <fullName evidence="2">Transporter</fullName>
    </submittedName>
</protein>
<dbReference type="AlphaFoldDB" id="V4GR16"/>
<dbReference type="InterPro" id="IPR055895">
    <property type="entry name" value="DUF7472"/>
</dbReference>
<keyword evidence="1" id="KW-0472">Membrane</keyword>
<reference evidence="2 3" key="1">
    <citation type="journal article" date="2013" name="Genome Announc.">
        <title>Draft Genome Sequence of 'Candidatus Halobonum tyrrellensis' Strain G22, Isolated from the Hypersaline Waters of Lake Tyrrell, Australia.</title>
        <authorList>
            <person name="Ugalde J.A."/>
            <person name="Narasingarao P."/>
            <person name="Kuo S."/>
            <person name="Podell S."/>
            <person name="Allen E.E."/>
        </authorList>
    </citation>
    <scope>NUCLEOTIDE SEQUENCE [LARGE SCALE GENOMIC DNA]</scope>
    <source>
        <strain evidence="2 3">G22</strain>
    </source>
</reference>